<dbReference type="Gramene" id="OE9A038317T1">
    <property type="protein sequence ID" value="OE9A038317C1"/>
    <property type="gene ID" value="OE9A038317"/>
</dbReference>
<evidence type="ECO:0000313" key="2">
    <source>
        <dbReference type="Proteomes" id="UP000594638"/>
    </source>
</evidence>
<comment type="caution">
    <text evidence="1">The sequence shown here is derived from an EMBL/GenBank/DDBJ whole genome shotgun (WGS) entry which is preliminary data.</text>
</comment>
<reference evidence="1 2" key="1">
    <citation type="submission" date="2019-12" db="EMBL/GenBank/DDBJ databases">
        <authorList>
            <person name="Alioto T."/>
            <person name="Alioto T."/>
            <person name="Gomez Garrido J."/>
        </authorList>
    </citation>
    <scope>NUCLEOTIDE SEQUENCE [LARGE SCALE GENOMIC DNA]</scope>
</reference>
<dbReference type="AlphaFoldDB" id="A0A8S0SXZ2"/>
<gene>
    <name evidence="1" type="ORF">OLEA9_A038317</name>
</gene>
<sequence>METWINVMNELAPSARKARRIQLPTSLFRGKQGTVAATTGHFFQQSNVM</sequence>
<keyword evidence="2" id="KW-1185">Reference proteome</keyword>
<proteinExistence type="predicted"/>
<accession>A0A8S0SXZ2</accession>
<dbReference type="EMBL" id="CACTIH010005582">
    <property type="protein sequence ID" value="CAA2998128.1"/>
    <property type="molecule type" value="Genomic_DNA"/>
</dbReference>
<dbReference type="Proteomes" id="UP000594638">
    <property type="component" value="Unassembled WGS sequence"/>
</dbReference>
<organism evidence="1 2">
    <name type="scientific">Olea europaea subsp. europaea</name>
    <dbReference type="NCBI Taxonomy" id="158383"/>
    <lineage>
        <taxon>Eukaryota</taxon>
        <taxon>Viridiplantae</taxon>
        <taxon>Streptophyta</taxon>
        <taxon>Embryophyta</taxon>
        <taxon>Tracheophyta</taxon>
        <taxon>Spermatophyta</taxon>
        <taxon>Magnoliopsida</taxon>
        <taxon>eudicotyledons</taxon>
        <taxon>Gunneridae</taxon>
        <taxon>Pentapetalae</taxon>
        <taxon>asterids</taxon>
        <taxon>lamiids</taxon>
        <taxon>Lamiales</taxon>
        <taxon>Oleaceae</taxon>
        <taxon>Oleeae</taxon>
        <taxon>Olea</taxon>
    </lineage>
</organism>
<name>A0A8S0SXZ2_OLEEU</name>
<protein>
    <submittedName>
        <fullName evidence="1">Uncharacterized protein</fullName>
    </submittedName>
</protein>
<evidence type="ECO:0000313" key="1">
    <source>
        <dbReference type="EMBL" id="CAA2998128.1"/>
    </source>
</evidence>